<protein>
    <recommendedName>
        <fullName evidence="5">FAD-binding domain-containing protein</fullName>
    </recommendedName>
</protein>
<dbReference type="Pfam" id="PF01494">
    <property type="entry name" value="FAD_binding_3"/>
    <property type="match status" value="1"/>
</dbReference>
<comment type="caution">
    <text evidence="6">The sequence shown here is derived from an EMBL/GenBank/DDBJ whole genome shotgun (WGS) entry which is preliminary data.</text>
</comment>
<organism evidence="6 7">
    <name type="scientific">Rhizophlyctis rosea</name>
    <dbReference type="NCBI Taxonomy" id="64517"/>
    <lineage>
        <taxon>Eukaryota</taxon>
        <taxon>Fungi</taxon>
        <taxon>Fungi incertae sedis</taxon>
        <taxon>Chytridiomycota</taxon>
        <taxon>Chytridiomycota incertae sedis</taxon>
        <taxon>Chytridiomycetes</taxon>
        <taxon>Rhizophlyctidales</taxon>
        <taxon>Rhizophlyctidaceae</taxon>
        <taxon>Rhizophlyctis</taxon>
    </lineage>
</organism>
<dbReference type="Pfam" id="PF13450">
    <property type="entry name" value="NAD_binding_8"/>
    <property type="match status" value="1"/>
</dbReference>
<dbReference type="InterPro" id="IPR036188">
    <property type="entry name" value="FAD/NAD-bd_sf"/>
</dbReference>
<dbReference type="PANTHER" id="PTHR47178:SF6">
    <property type="entry name" value="FAD-BINDING DOMAIN-CONTAINING PROTEIN"/>
    <property type="match status" value="1"/>
</dbReference>
<dbReference type="InterPro" id="IPR002938">
    <property type="entry name" value="FAD-bd"/>
</dbReference>
<accession>A0AAD5SB73</accession>
<sequence>MPLENVIIIGGGMGGLCLAQRLKQLSIPFTLYERDESLTSRAVGSCLGIQETAPDNLKLALPPHLHPDLEAIWPRDPLGKSFDFASAKTGQTIARNKFLPNGMYITSRAQLRRVLSTDLPIQYGKKFESYTLIENDTKVQVKFADGTTATGDILIGADGSNSTIRSLLLPNITPIEAGFTTIAATTHISFTLRDQIWGTNSDLTRAALLIGHSGTCMYISWWNEGPDADVPSPDGTVKICWRLDYSGSSPPASLTDRKVMLEWARQQAREQVHQRFWPLVDETKEEDMWVGKKVKSMPDYEAWKTGRVTLLGDAAHCMTSYGGRGALQAFEDAIHLSSLLQEYHTSSNATPQLLSTKIAAYEKDMLERGFKSVHTSLRNTHLMHPDTKFGEWGRNLLMSTMGFFMGKR</sequence>
<dbReference type="AlphaFoldDB" id="A0AAD5SB73"/>
<keyword evidence="3" id="KW-0560">Oxidoreductase</keyword>
<dbReference type="PRINTS" id="PR00420">
    <property type="entry name" value="RNGMNOXGNASE"/>
</dbReference>
<dbReference type="GO" id="GO:0004497">
    <property type="term" value="F:monooxygenase activity"/>
    <property type="evidence" value="ECO:0007669"/>
    <property type="project" value="UniProtKB-KW"/>
</dbReference>
<evidence type="ECO:0000256" key="3">
    <source>
        <dbReference type="ARBA" id="ARBA00023002"/>
    </source>
</evidence>
<gene>
    <name evidence="6" type="ORF">HK097_002235</name>
</gene>
<keyword evidence="1" id="KW-0285">Flavoprotein</keyword>
<dbReference type="Gene3D" id="3.50.50.60">
    <property type="entry name" value="FAD/NAD(P)-binding domain"/>
    <property type="match status" value="1"/>
</dbReference>
<dbReference type="SUPFAM" id="SSF51905">
    <property type="entry name" value="FAD/NAD(P)-binding domain"/>
    <property type="match status" value="1"/>
</dbReference>
<proteinExistence type="predicted"/>
<name>A0AAD5SB73_9FUNG</name>
<keyword evidence="2" id="KW-0274">FAD</keyword>
<dbReference type="Proteomes" id="UP001212841">
    <property type="component" value="Unassembled WGS sequence"/>
</dbReference>
<evidence type="ECO:0000256" key="1">
    <source>
        <dbReference type="ARBA" id="ARBA00022630"/>
    </source>
</evidence>
<evidence type="ECO:0000313" key="7">
    <source>
        <dbReference type="Proteomes" id="UP001212841"/>
    </source>
</evidence>
<dbReference type="PANTHER" id="PTHR47178">
    <property type="entry name" value="MONOOXYGENASE, FAD-BINDING"/>
    <property type="match status" value="1"/>
</dbReference>
<evidence type="ECO:0000313" key="6">
    <source>
        <dbReference type="EMBL" id="KAJ3041598.1"/>
    </source>
</evidence>
<dbReference type="EMBL" id="JADGJD010001477">
    <property type="protein sequence ID" value="KAJ3041598.1"/>
    <property type="molecule type" value="Genomic_DNA"/>
</dbReference>
<evidence type="ECO:0000259" key="5">
    <source>
        <dbReference type="Pfam" id="PF01494"/>
    </source>
</evidence>
<evidence type="ECO:0000256" key="4">
    <source>
        <dbReference type="ARBA" id="ARBA00023033"/>
    </source>
</evidence>
<keyword evidence="4" id="KW-0503">Monooxygenase</keyword>
<evidence type="ECO:0000256" key="2">
    <source>
        <dbReference type="ARBA" id="ARBA00022827"/>
    </source>
</evidence>
<dbReference type="GO" id="GO:0071949">
    <property type="term" value="F:FAD binding"/>
    <property type="evidence" value="ECO:0007669"/>
    <property type="project" value="InterPro"/>
</dbReference>
<reference evidence="6" key="1">
    <citation type="submission" date="2020-05" db="EMBL/GenBank/DDBJ databases">
        <title>Phylogenomic resolution of chytrid fungi.</title>
        <authorList>
            <person name="Stajich J.E."/>
            <person name="Amses K."/>
            <person name="Simmons R."/>
            <person name="Seto K."/>
            <person name="Myers J."/>
            <person name="Bonds A."/>
            <person name="Quandt C.A."/>
            <person name="Barry K."/>
            <person name="Liu P."/>
            <person name="Grigoriev I."/>
            <person name="Longcore J.E."/>
            <person name="James T.Y."/>
        </authorList>
    </citation>
    <scope>NUCLEOTIDE SEQUENCE</scope>
    <source>
        <strain evidence="6">JEL0318</strain>
    </source>
</reference>
<feature type="domain" description="FAD-binding" evidence="5">
    <location>
        <begin position="120"/>
        <end position="356"/>
    </location>
</feature>
<keyword evidence="7" id="KW-1185">Reference proteome</keyword>